<evidence type="ECO:0000256" key="1">
    <source>
        <dbReference type="SAM" id="MobiDB-lite"/>
    </source>
</evidence>
<feature type="compositionally biased region" description="Low complexity" evidence="1">
    <location>
        <begin position="32"/>
        <end position="44"/>
    </location>
</feature>
<sequence length="120" mass="12389">MSTKASFDSSGGMPPSPSSGQQANDSAASLQSNPRVNVVSSRSLSKPDPANGCGDSDVVPNRPPVIDAPPASGEPGNPAITASVDATAYTFEDVYLGYELDILPNKQPRELPTDLSSVWA</sequence>
<evidence type="ECO:0000313" key="3">
    <source>
        <dbReference type="Proteomes" id="UP000077266"/>
    </source>
</evidence>
<accession>A0A165DL25</accession>
<keyword evidence="3" id="KW-1185">Reference proteome</keyword>
<dbReference type="AlphaFoldDB" id="A0A165DL25"/>
<dbReference type="Proteomes" id="UP000077266">
    <property type="component" value="Unassembled WGS sequence"/>
</dbReference>
<feature type="region of interest" description="Disordered" evidence="1">
    <location>
        <begin position="1"/>
        <end position="79"/>
    </location>
</feature>
<name>A0A165DL25_EXIGL</name>
<evidence type="ECO:0000313" key="2">
    <source>
        <dbReference type="EMBL" id="KZV84810.1"/>
    </source>
</evidence>
<proteinExistence type="predicted"/>
<feature type="compositionally biased region" description="Polar residues" evidence="1">
    <location>
        <begin position="21"/>
        <end position="31"/>
    </location>
</feature>
<organism evidence="2 3">
    <name type="scientific">Exidia glandulosa HHB12029</name>
    <dbReference type="NCBI Taxonomy" id="1314781"/>
    <lineage>
        <taxon>Eukaryota</taxon>
        <taxon>Fungi</taxon>
        <taxon>Dikarya</taxon>
        <taxon>Basidiomycota</taxon>
        <taxon>Agaricomycotina</taxon>
        <taxon>Agaricomycetes</taxon>
        <taxon>Auriculariales</taxon>
        <taxon>Exidiaceae</taxon>
        <taxon>Exidia</taxon>
    </lineage>
</organism>
<protein>
    <submittedName>
        <fullName evidence="2">Uncharacterized protein</fullName>
    </submittedName>
</protein>
<gene>
    <name evidence="2" type="ORF">EXIGLDRAFT_841922</name>
</gene>
<dbReference type="EMBL" id="KV426210">
    <property type="protein sequence ID" value="KZV84810.1"/>
    <property type="molecule type" value="Genomic_DNA"/>
</dbReference>
<dbReference type="InParanoid" id="A0A165DL25"/>
<reference evidence="2 3" key="1">
    <citation type="journal article" date="2016" name="Mol. Biol. Evol.">
        <title>Comparative Genomics of Early-Diverging Mushroom-Forming Fungi Provides Insights into the Origins of Lignocellulose Decay Capabilities.</title>
        <authorList>
            <person name="Nagy L.G."/>
            <person name="Riley R."/>
            <person name="Tritt A."/>
            <person name="Adam C."/>
            <person name="Daum C."/>
            <person name="Floudas D."/>
            <person name="Sun H."/>
            <person name="Yadav J.S."/>
            <person name="Pangilinan J."/>
            <person name="Larsson K.H."/>
            <person name="Matsuura K."/>
            <person name="Barry K."/>
            <person name="Labutti K."/>
            <person name="Kuo R."/>
            <person name="Ohm R.A."/>
            <person name="Bhattacharya S.S."/>
            <person name="Shirouzu T."/>
            <person name="Yoshinaga Y."/>
            <person name="Martin F.M."/>
            <person name="Grigoriev I.V."/>
            <person name="Hibbett D.S."/>
        </authorList>
    </citation>
    <scope>NUCLEOTIDE SEQUENCE [LARGE SCALE GENOMIC DNA]</scope>
    <source>
        <strain evidence="2 3">HHB12029</strain>
    </source>
</reference>